<keyword evidence="6" id="KW-1185">Reference proteome</keyword>
<gene>
    <name evidence="5" type="ORF">SAMN04488518_10420</name>
</gene>
<dbReference type="PANTHER" id="PTHR44942:SF4">
    <property type="entry name" value="METHYLTRANSFERASE TYPE 11 DOMAIN-CONTAINING PROTEIN"/>
    <property type="match status" value="1"/>
</dbReference>
<dbReference type="Pfam" id="PF08241">
    <property type="entry name" value="Methyltransf_11"/>
    <property type="match status" value="1"/>
</dbReference>
<protein>
    <submittedName>
        <fullName evidence="5">Ubiquinone/menaquinone biosynthesis C-methylase UbiE</fullName>
    </submittedName>
</protein>
<evidence type="ECO:0000256" key="2">
    <source>
        <dbReference type="ARBA" id="ARBA00022603"/>
    </source>
</evidence>
<evidence type="ECO:0000256" key="3">
    <source>
        <dbReference type="ARBA" id="ARBA00022679"/>
    </source>
</evidence>
<dbReference type="InterPro" id="IPR013216">
    <property type="entry name" value="Methyltransf_11"/>
</dbReference>
<evidence type="ECO:0000256" key="1">
    <source>
        <dbReference type="ARBA" id="ARBA00008361"/>
    </source>
</evidence>
<organism evidence="5 6">
    <name type="scientific">Pseudovibrio ascidiaceicola</name>
    <dbReference type="NCBI Taxonomy" id="285279"/>
    <lineage>
        <taxon>Bacteria</taxon>
        <taxon>Pseudomonadati</taxon>
        <taxon>Pseudomonadota</taxon>
        <taxon>Alphaproteobacteria</taxon>
        <taxon>Hyphomicrobiales</taxon>
        <taxon>Stappiaceae</taxon>
        <taxon>Pseudovibrio</taxon>
    </lineage>
</organism>
<sequence length="257" mass="28949">MNVANDHAFSGLQKIYDQARPRYPLDALNHIVDRLAASRGAEQGGLLDVGCGTGILTRQLLELSPGSKFTGCDVNKDMLSQAKAMDKAGEISWHLSAAEELPFKDNAFHLITVAQAAQWFDRPKFYKEARRVLISQGCLVIIENNRQLEGSAFMHAYETLIETHNSGYSRDYRRFDYAQEMQTAGFAKADVRRFPWSRTMSHQGFVEMAKSSSKVQAAIKASNGVFLNELDQILQEYWAEDEQIVIDYSTQVFSGHK</sequence>
<dbReference type="EMBL" id="FOSK01000004">
    <property type="protein sequence ID" value="SFK31151.1"/>
    <property type="molecule type" value="Genomic_DNA"/>
</dbReference>
<dbReference type="InterPro" id="IPR029063">
    <property type="entry name" value="SAM-dependent_MTases_sf"/>
</dbReference>
<dbReference type="RefSeq" id="WP_093518574.1">
    <property type="nucleotide sequence ID" value="NZ_FOSK01000004.1"/>
</dbReference>
<feature type="domain" description="Methyltransferase type 11" evidence="4">
    <location>
        <begin position="47"/>
        <end position="141"/>
    </location>
</feature>
<dbReference type="PANTHER" id="PTHR44942">
    <property type="entry name" value="METHYLTRANSF_11 DOMAIN-CONTAINING PROTEIN"/>
    <property type="match status" value="1"/>
</dbReference>
<accession>A0A1I3YIQ4</accession>
<dbReference type="Gene3D" id="3.40.50.150">
    <property type="entry name" value="Vaccinia Virus protein VP39"/>
    <property type="match status" value="1"/>
</dbReference>
<keyword evidence="3" id="KW-0808">Transferase</keyword>
<evidence type="ECO:0000259" key="4">
    <source>
        <dbReference type="Pfam" id="PF08241"/>
    </source>
</evidence>
<keyword evidence="5" id="KW-0830">Ubiquinone</keyword>
<dbReference type="InterPro" id="IPR051052">
    <property type="entry name" value="Diverse_substrate_MTase"/>
</dbReference>
<dbReference type="Proteomes" id="UP000199598">
    <property type="component" value="Unassembled WGS sequence"/>
</dbReference>
<evidence type="ECO:0000313" key="6">
    <source>
        <dbReference type="Proteomes" id="UP000199598"/>
    </source>
</evidence>
<reference evidence="5 6" key="1">
    <citation type="submission" date="2016-10" db="EMBL/GenBank/DDBJ databases">
        <authorList>
            <person name="Varghese N."/>
            <person name="Submissions S."/>
        </authorList>
    </citation>
    <scope>NUCLEOTIDE SEQUENCE [LARGE SCALE GENOMIC DNA]</scope>
    <source>
        <strain evidence="5 6">DSM 16392</strain>
    </source>
</reference>
<evidence type="ECO:0000313" key="5">
    <source>
        <dbReference type="EMBL" id="SFK31151.1"/>
    </source>
</evidence>
<comment type="caution">
    <text evidence="5">The sequence shown here is derived from an EMBL/GenBank/DDBJ whole genome shotgun (WGS) entry which is preliminary data.</text>
</comment>
<dbReference type="SUPFAM" id="SSF53335">
    <property type="entry name" value="S-adenosyl-L-methionine-dependent methyltransferases"/>
    <property type="match status" value="1"/>
</dbReference>
<comment type="similarity">
    <text evidence="1">Belongs to the methyltransferase superfamily.</text>
</comment>
<name>A0A1I3YIQ4_9HYPH</name>
<dbReference type="CDD" id="cd02440">
    <property type="entry name" value="AdoMet_MTases"/>
    <property type="match status" value="1"/>
</dbReference>
<keyword evidence="2" id="KW-0489">Methyltransferase</keyword>
<proteinExistence type="inferred from homology"/>